<evidence type="ECO:0000313" key="2">
    <source>
        <dbReference type="Proteomes" id="UP001601303"/>
    </source>
</evidence>
<comment type="caution">
    <text evidence="1">The sequence shown here is derived from an EMBL/GenBank/DDBJ whole genome shotgun (WGS) entry which is preliminary data.</text>
</comment>
<dbReference type="EMBL" id="JBIAHM010000009">
    <property type="protein sequence ID" value="MFE9601988.1"/>
    <property type="molecule type" value="Genomic_DNA"/>
</dbReference>
<evidence type="ECO:0000313" key="1">
    <source>
        <dbReference type="EMBL" id="MFE9601988.1"/>
    </source>
</evidence>
<proteinExistence type="predicted"/>
<dbReference type="RefSeq" id="WP_388109587.1">
    <property type="nucleotide sequence ID" value="NZ_JBIAHM010000009.1"/>
</dbReference>
<organism evidence="1 2">
    <name type="scientific">Streptomyces hokutonensis</name>
    <dbReference type="NCBI Taxonomy" id="1306990"/>
    <lineage>
        <taxon>Bacteria</taxon>
        <taxon>Bacillati</taxon>
        <taxon>Actinomycetota</taxon>
        <taxon>Actinomycetes</taxon>
        <taxon>Kitasatosporales</taxon>
        <taxon>Streptomycetaceae</taxon>
        <taxon>Streptomyces</taxon>
    </lineage>
</organism>
<dbReference type="Proteomes" id="UP001601303">
    <property type="component" value="Unassembled WGS sequence"/>
</dbReference>
<keyword evidence="2" id="KW-1185">Reference proteome</keyword>
<protein>
    <submittedName>
        <fullName evidence="1">Uncharacterized protein</fullName>
    </submittedName>
</protein>
<name>A0ABW6M9H8_9ACTN</name>
<reference evidence="1 2" key="1">
    <citation type="submission" date="2024-10" db="EMBL/GenBank/DDBJ databases">
        <title>The Natural Products Discovery Center: Release of the First 8490 Sequenced Strains for Exploring Actinobacteria Biosynthetic Diversity.</title>
        <authorList>
            <person name="Kalkreuter E."/>
            <person name="Kautsar S.A."/>
            <person name="Yang D."/>
            <person name="Bader C.D."/>
            <person name="Teijaro C.N."/>
            <person name="Fluegel L."/>
            <person name="Davis C.M."/>
            <person name="Simpson J.R."/>
            <person name="Lauterbach L."/>
            <person name="Steele A.D."/>
            <person name="Gui C."/>
            <person name="Meng S."/>
            <person name="Li G."/>
            <person name="Viehrig K."/>
            <person name="Ye F."/>
            <person name="Su P."/>
            <person name="Kiefer A.F."/>
            <person name="Nichols A."/>
            <person name="Cepeda A.J."/>
            <person name="Yan W."/>
            <person name="Fan B."/>
            <person name="Jiang Y."/>
            <person name="Adhikari A."/>
            <person name="Zheng C.-J."/>
            <person name="Schuster L."/>
            <person name="Cowan T.M."/>
            <person name="Smanski M.J."/>
            <person name="Chevrette M.G."/>
            <person name="De Carvalho L.P.S."/>
            <person name="Shen B."/>
        </authorList>
    </citation>
    <scope>NUCLEOTIDE SEQUENCE [LARGE SCALE GENOMIC DNA]</scope>
    <source>
        <strain evidence="1 2">NPDC006488</strain>
    </source>
</reference>
<sequence>MNNADAAAPERNPFLEAVGRVTVAGAHLDRSLHSLLGSIAFEPTLLVYANAANTDQLIDFCRLALTVSTMADAEAGEITACLNQAKALKNKRNTIVHAIFMSAGEGDGYEAMKPARKTLGHSVTPLTIEDMETVAQQIEELRHELFRLGWNARCARSGMPLMPPRGESA</sequence>
<gene>
    <name evidence="1" type="ORF">ACFYNQ_25915</name>
</gene>
<accession>A0ABW6M9H8</accession>